<evidence type="ECO:0000313" key="2">
    <source>
        <dbReference type="EMBL" id="GLS01679.1"/>
    </source>
</evidence>
<accession>A0ABQ6BJ09</accession>
<feature type="transmembrane region" description="Helical" evidence="1">
    <location>
        <begin position="34"/>
        <end position="61"/>
    </location>
</feature>
<evidence type="ECO:0000256" key="1">
    <source>
        <dbReference type="SAM" id="Phobius"/>
    </source>
</evidence>
<keyword evidence="1" id="KW-0812">Transmembrane</keyword>
<organism evidence="2 3">
    <name type="scientific">Brevundimonas denitrificans</name>
    <dbReference type="NCBI Taxonomy" id="1443434"/>
    <lineage>
        <taxon>Bacteria</taxon>
        <taxon>Pseudomonadati</taxon>
        <taxon>Pseudomonadota</taxon>
        <taxon>Alphaproteobacteria</taxon>
        <taxon>Caulobacterales</taxon>
        <taxon>Caulobacteraceae</taxon>
        <taxon>Brevundimonas</taxon>
    </lineage>
</organism>
<dbReference type="Proteomes" id="UP001156921">
    <property type="component" value="Unassembled WGS sequence"/>
</dbReference>
<dbReference type="EMBL" id="BSOY01000033">
    <property type="protein sequence ID" value="GLS01679.1"/>
    <property type="molecule type" value="Genomic_DNA"/>
</dbReference>
<comment type="caution">
    <text evidence="2">The sequence shown here is derived from an EMBL/GenBank/DDBJ whole genome shotgun (WGS) entry which is preliminary data.</text>
</comment>
<name>A0ABQ6BJ09_9CAUL</name>
<keyword evidence="3" id="KW-1185">Reference proteome</keyword>
<evidence type="ECO:0000313" key="3">
    <source>
        <dbReference type="Proteomes" id="UP001156921"/>
    </source>
</evidence>
<keyword evidence="1" id="KW-1133">Transmembrane helix</keyword>
<protein>
    <recommendedName>
        <fullName evidence="4">Prepilin peptidase</fullName>
    </recommendedName>
</protein>
<proteinExistence type="predicted"/>
<gene>
    <name evidence="2" type="ORF">GCM10007859_16940</name>
</gene>
<feature type="transmembrane region" description="Helical" evidence="1">
    <location>
        <begin position="73"/>
        <end position="91"/>
    </location>
</feature>
<sequence length="92" mass="9204">MAVPGRSGIGAGTEGAVATRGWTASMRRGAGGAWVGWIGLPGVLLWASAAGLSFVAARLLVGGKVSGEDRLPFGPCLAAGVWLTWMLGPLGL</sequence>
<reference evidence="3" key="1">
    <citation type="journal article" date="2019" name="Int. J. Syst. Evol. Microbiol.">
        <title>The Global Catalogue of Microorganisms (GCM) 10K type strain sequencing project: providing services to taxonomists for standard genome sequencing and annotation.</title>
        <authorList>
            <consortium name="The Broad Institute Genomics Platform"/>
            <consortium name="The Broad Institute Genome Sequencing Center for Infectious Disease"/>
            <person name="Wu L."/>
            <person name="Ma J."/>
        </authorList>
    </citation>
    <scope>NUCLEOTIDE SEQUENCE [LARGE SCALE GENOMIC DNA]</scope>
    <source>
        <strain evidence="3">NBRC 110107</strain>
    </source>
</reference>
<keyword evidence="1" id="KW-0472">Membrane</keyword>
<evidence type="ECO:0008006" key="4">
    <source>
        <dbReference type="Google" id="ProtNLM"/>
    </source>
</evidence>